<dbReference type="PANTHER" id="PTHR31585">
    <property type="entry name" value="FOLATE-BIOPTERIN TRANSPORTER 1, CHLOROPLASTIC"/>
    <property type="match status" value="1"/>
</dbReference>
<feature type="transmembrane region" description="Helical" evidence="7">
    <location>
        <begin position="487"/>
        <end position="510"/>
    </location>
</feature>
<dbReference type="KEGG" id="egu:105053661"/>
<evidence type="ECO:0000256" key="6">
    <source>
        <dbReference type="ARBA" id="ARBA00023136"/>
    </source>
</evidence>
<feature type="transmembrane region" description="Helical" evidence="7">
    <location>
        <begin position="379"/>
        <end position="399"/>
    </location>
</feature>
<evidence type="ECO:0000256" key="4">
    <source>
        <dbReference type="ARBA" id="ARBA00022692"/>
    </source>
</evidence>
<dbReference type="GeneID" id="105053661"/>
<evidence type="ECO:0000256" key="1">
    <source>
        <dbReference type="ARBA" id="ARBA00004141"/>
    </source>
</evidence>
<evidence type="ECO:0000256" key="5">
    <source>
        <dbReference type="ARBA" id="ARBA00022989"/>
    </source>
</evidence>
<dbReference type="NCBIfam" id="TIGR00788">
    <property type="entry name" value="fbt"/>
    <property type="match status" value="1"/>
</dbReference>
<comment type="similarity">
    <text evidence="2">Belongs to the major facilitator superfamily. Folate-biopterin transporter (TC 2.A.71) family.</text>
</comment>
<dbReference type="Pfam" id="PF03092">
    <property type="entry name" value="BT1"/>
    <property type="match status" value="1"/>
</dbReference>
<keyword evidence="4 7" id="KW-0812">Transmembrane</keyword>
<evidence type="ECO:0000256" key="3">
    <source>
        <dbReference type="ARBA" id="ARBA00022448"/>
    </source>
</evidence>
<reference evidence="9" key="1">
    <citation type="submission" date="2025-08" db="UniProtKB">
        <authorList>
            <consortium name="RefSeq"/>
        </authorList>
    </citation>
    <scope>IDENTIFICATION</scope>
</reference>
<evidence type="ECO:0000256" key="7">
    <source>
        <dbReference type="SAM" id="Phobius"/>
    </source>
</evidence>
<dbReference type="OrthoDB" id="1923497at2759"/>
<keyword evidence="8" id="KW-1185">Reference proteome</keyword>
<protein>
    <submittedName>
        <fullName evidence="9">Probable folate-biopterin transporter 9, chloroplastic</fullName>
    </submittedName>
</protein>
<proteinExistence type="inferred from homology"/>
<evidence type="ECO:0000256" key="2">
    <source>
        <dbReference type="ARBA" id="ARBA00007015"/>
    </source>
</evidence>
<dbReference type="SUPFAM" id="SSF103473">
    <property type="entry name" value="MFS general substrate transporter"/>
    <property type="match status" value="1"/>
</dbReference>
<feature type="transmembrane region" description="Helical" evidence="7">
    <location>
        <begin position="253"/>
        <end position="272"/>
    </location>
</feature>
<dbReference type="RefSeq" id="XP_010933216.1">
    <property type="nucleotide sequence ID" value="XM_010934914.3"/>
</dbReference>
<dbReference type="GO" id="GO:0016020">
    <property type="term" value="C:membrane"/>
    <property type="evidence" value="ECO:0007669"/>
    <property type="project" value="UniProtKB-SubCell"/>
</dbReference>
<dbReference type="InterPro" id="IPR039309">
    <property type="entry name" value="BT1"/>
</dbReference>
<organism evidence="8 9">
    <name type="scientific">Elaeis guineensis var. tenera</name>
    <name type="common">Oil palm</name>
    <dbReference type="NCBI Taxonomy" id="51953"/>
    <lineage>
        <taxon>Eukaryota</taxon>
        <taxon>Viridiplantae</taxon>
        <taxon>Streptophyta</taxon>
        <taxon>Embryophyta</taxon>
        <taxon>Tracheophyta</taxon>
        <taxon>Spermatophyta</taxon>
        <taxon>Magnoliopsida</taxon>
        <taxon>Liliopsida</taxon>
        <taxon>Arecaceae</taxon>
        <taxon>Arecoideae</taxon>
        <taxon>Cocoseae</taxon>
        <taxon>Elaeidinae</taxon>
        <taxon>Elaeis</taxon>
    </lineage>
</organism>
<comment type="subcellular location">
    <subcellularLocation>
        <location evidence="1">Membrane</location>
        <topology evidence="1">Multi-pass membrane protein</topology>
    </subcellularLocation>
</comment>
<feature type="transmembrane region" description="Helical" evidence="7">
    <location>
        <begin position="411"/>
        <end position="435"/>
    </location>
</feature>
<feature type="transmembrane region" description="Helical" evidence="7">
    <location>
        <begin position="447"/>
        <end position="475"/>
    </location>
</feature>
<dbReference type="InterPro" id="IPR004324">
    <property type="entry name" value="FBT"/>
</dbReference>
<keyword evidence="6 7" id="KW-0472">Membrane</keyword>
<gene>
    <name evidence="9" type="primary">LOC105053661</name>
</gene>
<evidence type="ECO:0000313" key="8">
    <source>
        <dbReference type="Proteomes" id="UP000504607"/>
    </source>
</evidence>
<dbReference type="Proteomes" id="UP000504607">
    <property type="component" value="Chromosome 11"/>
</dbReference>
<dbReference type="AlphaFoldDB" id="A0A6I9RVT0"/>
<dbReference type="InterPro" id="IPR036259">
    <property type="entry name" value="MFS_trans_sf"/>
</dbReference>
<dbReference type="Gene3D" id="1.20.1250.20">
    <property type="entry name" value="MFS general substrate transporter like domains"/>
    <property type="match status" value="1"/>
</dbReference>
<feature type="transmembrane region" description="Helical" evidence="7">
    <location>
        <begin position="313"/>
        <end position="335"/>
    </location>
</feature>
<evidence type="ECO:0000313" key="9">
    <source>
        <dbReference type="RefSeq" id="XP_010933216.1"/>
    </source>
</evidence>
<feature type="transmembrane region" description="Helical" evidence="7">
    <location>
        <begin position="223"/>
        <end position="247"/>
    </location>
</feature>
<dbReference type="PANTHER" id="PTHR31585:SF12">
    <property type="entry name" value="FOLATE-BIOPTERIN TRANSPORTER 9, CHLOROPLASTIC-RELATED"/>
    <property type="match status" value="1"/>
</dbReference>
<sequence>MSSFPKPQPFSALCVTTQKLNSSPPPLLFISNSLEKDQTKRALHAKKAYIVKPLLNPTQRRAPKLSSPPRKAAGDGFGLCGGGSGHAGRQMWALCGFGYWVQGFRCFPWLALNFHLAYGLSFSPSTLQLFQNTGNLPMVAKPLLGVLSDAVRIGGAHRLPYISIGALLQLLSWGTLAVIPVTGETFPTLMACILLSNLGASFTEVVSDALIAEFSRTQKAGELQSYAFVALAAGALLGNLSGAFVLLKTQEPKVMFFTFSFLLAIHLALSLTTKETSLHFLQYSKHHLVQNSLAENLSKQFSDLITAINEERILYPLLWIVASVAVVPLLSGSMFCFQTQCLKLDPSVIGLSKVIGQLIVLSATMFYNHFLKRIPMRRLIFGVQILYALSLSSDLFLVKQINLKLGISNEVYVLCLSALAEAFAQFKILPFTVLFSSLCPSGCEGSLFAFFASALCLSSILSGIFGVALASLIGVSSGDYSSLPLGIILQFIAALVPLGWISHVPVTHNLKEMKKGKRRSRAW</sequence>
<keyword evidence="3" id="KW-0813">Transport</keyword>
<accession>A0A6I9RVT0</accession>
<name>A0A6I9RVT0_ELAGV</name>
<dbReference type="InParanoid" id="A0A6I9RVT0"/>
<keyword evidence="5 7" id="KW-1133">Transmembrane helix</keyword>